<feature type="domain" description="DUF397" evidence="1">
    <location>
        <begin position="20"/>
        <end position="68"/>
    </location>
</feature>
<protein>
    <recommendedName>
        <fullName evidence="1">DUF397 domain-containing protein</fullName>
    </recommendedName>
</protein>
<reference evidence="2 3" key="1">
    <citation type="submission" date="2017-06" db="EMBL/GenBank/DDBJ databases">
        <authorList>
            <person name="Kim H.J."/>
            <person name="Triplett B.A."/>
        </authorList>
    </citation>
    <scope>NUCLEOTIDE SEQUENCE [LARGE SCALE GENOMIC DNA]</scope>
    <source>
        <strain evidence="2 3">DSM 43151</strain>
    </source>
</reference>
<dbReference type="Pfam" id="PF04149">
    <property type="entry name" value="DUF397"/>
    <property type="match status" value="1"/>
</dbReference>
<dbReference type="OrthoDB" id="3388456at2"/>
<dbReference type="Proteomes" id="UP000198415">
    <property type="component" value="Unassembled WGS sequence"/>
</dbReference>
<dbReference type="RefSeq" id="WP_089293661.1">
    <property type="nucleotide sequence ID" value="NZ_BOMU01000036.1"/>
</dbReference>
<sequence length="75" mass="7777">MDTDDLYSVEVPETAFRTPCGGSLESCVSFADIPGEPGAYAIRDTKLGAASPTLRFSAAEMTDFVTAITGPGDNA</sequence>
<dbReference type="AlphaFoldDB" id="A0A238YHA6"/>
<keyword evidence="3" id="KW-1185">Reference proteome</keyword>
<dbReference type="EMBL" id="FZNR01000004">
    <property type="protein sequence ID" value="SNR70004.1"/>
    <property type="molecule type" value="Genomic_DNA"/>
</dbReference>
<proteinExistence type="predicted"/>
<dbReference type="InterPro" id="IPR007278">
    <property type="entry name" value="DUF397"/>
</dbReference>
<evidence type="ECO:0000313" key="2">
    <source>
        <dbReference type="EMBL" id="SNR70004.1"/>
    </source>
</evidence>
<name>A0A238YHA6_9ACTN</name>
<gene>
    <name evidence="2" type="ORF">SAMN06264365_104525</name>
</gene>
<organism evidence="2 3">
    <name type="scientific">Actinoplanes regularis</name>
    <dbReference type="NCBI Taxonomy" id="52697"/>
    <lineage>
        <taxon>Bacteria</taxon>
        <taxon>Bacillati</taxon>
        <taxon>Actinomycetota</taxon>
        <taxon>Actinomycetes</taxon>
        <taxon>Micromonosporales</taxon>
        <taxon>Micromonosporaceae</taxon>
        <taxon>Actinoplanes</taxon>
    </lineage>
</organism>
<accession>A0A238YHA6</accession>
<evidence type="ECO:0000259" key="1">
    <source>
        <dbReference type="Pfam" id="PF04149"/>
    </source>
</evidence>
<evidence type="ECO:0000313" key="3">
    <source>
        <dbReference type="Proteomes" id="UP000198415"/>
    </source>
</evidence>